<evidence type="ECO:0000313" key="3">
    <source>
        <dbReference type="Proteomes" id="UP000005845"/>
    </source>
</evidence>
<dbReference type="AlphaFoldDB" id="H5U4B1"/>
<evidence type="ECO:0008006" key="4">
    <source>
        <dbReference type="Google" id="ProtNLM"/>
    </source>
</evidence>
<sequence length="299" mass="33107">MTDTTAQLVHSRITHTRLSPVRHAFTYRSVSWLVEIDRLPTLSAPLRPFARFLGADHFTEPMVDGQTLRDRLDAHLRSVGKRVPDGRVVALMSPRVAGYVFNPLSVYWCYDADGSLAYAVAEVHNTYGGRHCYVVDLDDQGRAEVDKEFYVSPFNDVSGHYRLRMPPPADGRVAVSIVLERAGHEPFVASLSGRIEPATPRAIVATEVRAPLAPLVVSARIRFQGIKLWAKRLPIVPRPPLVEPTPPSEPTSPLVELVETTPPAEPQPLVELVETTPPAEPNPLVELVETTPTRKVTDE</sequence>
<feature type="compositionally biased region" description="Polar residues" evidence="1">
    <location>
        <begin position="290"/>
        <end position="299"/>
    </location>
</feature>
<dbReference type="Pfam" id="PF07103">
    <property type="entry name" value="DUF1365"/>
    <property type="match status" value="1"/>
</dbReference>
<evidence type="ECO:0000256" key="1">
    <source>
        <dbReference type="SAM" id="MobiDB-lite"/>
    </source>
</evidence>
<feature type="compositionally biased region" description="Pro residues" evidence="1">
    <location>
        <begin position="239"/>
        <end position="250"/>
    </location>
</feature>
<dbReference type="InterPro" id="IPR010775">
    <property type="entry name" value="DUF1365"/>
</dbReference>
<dbReference type="PANTHER" id="PTHR33973">
    <property type="entry name" value="OS07G0153300 PROTEIN"/>
    <property type="match status" value="1"/>
</dbReference>
<organism evidence="2 3">
    <name type="scientific">Gordonia sputi NBRC 100414</name>
    <dbReference type="NCBI Taxonomy" id="1089453"/>
    <lineage>
        <taxon>Bacteria</taxon>
        <taxon>Bacillati</taxon>
        <taxon>Actinomycetota</taxon>
        <taxon>Actinomycetes</taxon>
        <taxon>Mycobacteriales</taxon>
        <taxon>Gordoniaceae</taxon>
        <taxon>Gordonia</taxon>
    </lineage>
</organism>
<reference evidence="2 3" key="1">
    <citation type="submission" date="2012-02" db="EMBL/GenBank/DDBJ databases">
        <title>Whole genome shotgun sequence of Gordonia sputi NBRC 100414.</title>
        <authorList>
            <person name="Yoshida I."/>
            <person name="Hosoyama A."/>
            <person name="Tsuchikane K."/>
            <person name="Katsumata H."/>
            <person name="Yamazaki S."/>
            <person name="Fujita N."/>
        </authorList>
    </citation>
    <scope>NUCLEOTIDE SEQUENCE [LARGE SCALE GENOMIC DNA]</scope>
    <source>
        <strain evidence="2 3">NBRC 100414</strain>
    </source>
</reference>
<evidence type="ECO:0000313" key="2">
    <source>
        <dbReference type="EMBL" id="GAB40569.1"/>
    </source>
</evidence>
<keyword evidence="3" id="KW-1185">Reference proteome</keyword>
<comment type="caution">
    <text evidence="2">The sequence shown here is derived from an EMBL/GenBank/DDBJ whole genome shotgun (WGS) entry which is preliminary data.</text>
</comment>
<proteinExistence type="predicted"/>
<dbReference type="PANTHER" id="PTHR33973:SF4">
    <property type="entry name" value="OS07G0153300 PROTEIN"/>
    <property type="match status" value="1"/>
</dbReference>
<dbReference type="eggNOG" id="COG3496">
    <property type="taxonomic scope" value="Bacteria"/>
</dbReference>
<dbReference type="Proteomes" id="UP000005845">
    <property type="component" value="Unassembled WGS sequence"/>
</dbReference>
<name>H5U4B1_9ACTN</name>
<dbReference type="RefSeq" id="WP_005207641.1">
    <property type="nucleotide sequence ID" value="NZ_BAFC01000107.1"/>
</dbReference>
<dbReference type="EMBL" id="BAFC01000107">
    <property type="protein sequence ID" value="GAB40569.1"/>
    <property type="molecule type" value="Genomic_DNA"/>
</dbReference>
<protein>
    <recommendedName>
        <fullName evidence="4">DUF1365 domain-containing protein</fullName>
    </recommendedName>
</protein>
<feature type="region of interest" description="Disordered" evidence="1">
    <location>
        <begin position="239"/>
        <end position="299"/>
    </location>
</feature>
<gene>
    <name evidence="2" type="ORF">GOSPT_109_00220</name>
</gene>
<accession>H5U4B1</accession>